<feature type="transmembrane region" description="Helical" evidence="5">
    <location>
        <begin position="52"/>
        <end position="80"/>
    </location>
</feature>
<keyword evidence="7" id="KW-1185">Reference proteome</keyword>
<accession>A0A9W9VU29</accession>
<dbReference type="InterPro" id="IPR005828">
    <property type="entry name" value="MFS_sugar_transport-like"/>
</dbReference>
<dbReference type="GeneID" id="81432376"/>
<evidence type="ECO:0000256" key="5">
    <source>
        <dbReference type="SAM" id="Phobius"/>
    </source>
</evidence>
<reference evidence="6" key="2">
    <citation type="journal article" date="2023" name="IMA Fungus">
        <title>Comparative genomic study of the Penicillium genus elucidates a diverse pangenome and 15 lateral gene transfer events.</title>
        <authorList>
            <person name="Petersen C."/>
            <person name="Sorensen T."/>
            <person name="Nielsen M.R."/>
            <person name="Sondergaard T.E."/>
            <person name="Sorensen J.L."/>
            <person name="Fitzpatrick D.A."/>
            <person name="Frisvad J.C."/>
            <person name="Nielsen K.L."/>
        </authorList>
    </citation>
    <scope>NUCLEOTIDE SEQUENCE</scope>
    <source>
        <strain evidence="6">IBT 29864</strain>
    </source>
</reference>
<evidence type="ECO:0000256" key="3">
    <source>
        <dbReference type="ARBA" id="ARBA00022989"/>
    </source>
</evidence>
<dbReference type="PANTHER" id="PTHR48022:SF53">
    <property type="entry name" value="ALPHA-GLUCOSIDE TRANSPORTER, PUTATIVE (AFU_ORTHOLOGUE AFUA_3G01700)-RELATED"/>
    <property type="match status" value="1"/>
</dbReference>
<dbReference type="OrthoDB" id="6612291at2759"/>
<comment type="caution">
    <text evidence="6">The sequence shown here is derived from an EMBL/GenBank/DDBJ whole genome shotgun (WGS) entry which is preliminary data.</text>
</comment>
<evidence type="ECO:0008006" key="8">
    <source>
        <dbReference type="Google" id="ProtNLM"/>
    </source>
</evidence>
<name>A0A9W9VU29_9EURO</name>
<evidence type="ECO:0000256" key="2">
    <source>
        <dbReference type="ARBA" id="ARBA00022692"/>
    </source>
</evidence>
<dbReference type="Pfam" id="PF00083">
    <property type="entry name" value="Sugar_tr"/>
    <property type="match status" value="1"/>
</dbReference>
<keyword evidence="2 5" id="KW-0812">Transmembrane</keyword>
<dbReference type="SUPFAM" id="SSF103473">
    <property type="entry name" value="MFS general substrate transporter"/>
    <property type="match status" value="1"/>
</dbReference>
<feature type="transmembrane region" description="Helical" evidence="5">
    <location>
        <begin position="170"/>
        <end position="195"/>
    </location>
</feature>
<keyword evidence="3 5" id="KW-1133">Transmembrane helix</keyword>
<dbReference type="InterPro" id="IPR036259">
    <property type="entry name" value="MFS_trans_sf"/>
</dbReference>
<evidence type="ECO:0000313" key="6">
    <source>
        <dbReference type="EMBL" id="KAJ5389200.1"/>
    </source>
</evidence>
<evidence type="ECO:0000256" key="4">
    <source>
        <dbReference type="ARBA" id="ARBA00023136"/>
    </source>
</evidence>
<protein>
    <recommendedName>
        <fullName evidence="8">Major facilitator superfamily (MFS) profile domain-containing protein</fullName>
    </recommendedName>
</protein>
<dbReference type="Gene3D" id="1.20.1250.20">
    <property type="entry name" value="MFS general substrate transporter like domains"/>
    <property type="match status" value="1"/>
</dbReference>
<evidence type="ECO:0000256" key="1">
    <source>
        <dbReference type="ARBA" id="ARBA00004141"/>
    </source>
</evidence>
<gene>
    <name evidence="6" type="ORF">N7496_000268</name>
</gene>
<reference evidence="6" key="1">
    <citation type="submission" date="2022-11" db="EMBL/GenBank/DDBJ databases">
        <authorList>
            <person name="Petersen C."/>
        </authorList>
    </citation>
    <scope>NUCLEOTIDE SEQUENCE</scope>
    <source>
        <strain evidence="6">IBT 29864</strain>
    </source>
</reference>
<evidence type="ECO:0000313" key="7">
    <source>
        <dbReference type="Proteomes" id="UP001147782"/>
    </source>
</evidence>
<sequence length="222" mass="24206">MAADTVVLTEKEVERLQLGGAETLELINQAQESDAADRLLTIRAALAKYKKAVFWAMFLSTSLIMEGYDLVIITSFYGQAQFQERFGVLDPVTKTHSITAAWQSGLSNSSVVGQLAGLIINMYAQDRFGCRPTMMFFMAWMTVMIFIPVFAPSLPVLAFGEAMCGVSWGVFQNCVVWAAQILCGNAILSYSVTFLEAAGFSSIQAFDVNIALSSCYIIGGII</sequence>
<dbReference type="InterPro" id="IPR050360">
    <property type="entry name" value="MFS_Sugar_Transporters"/>
</dbReference>
<comment type="subcellular location">
    <subcellularLocation>
        <location evidence="1">Membrane</location>
        <topology evidence="1">Multi-pass membrane protein</topology>
    </subcellularLocation>
</comment>
<dbReference type="GO" id="GO:0016020">
    <property type="term" value="C:membrane"/>
    <property type="evidence" value="ECO:0007669"/>
    <property type="project" value="UniProtKB-SubCell"/>
</dbReference>
<dbReference type="RefSeq" id="XP_056559928.1">
    <property type="nucleotide sequence ID" value="XM_056693199.1"/>
</dbReference>
<dbReference type="Proteomes" id="UP001147782">
    <property type="component" value="Unassembled WGS sequence"/>
</dbReference>
<feature type="transmembrane region" description="Helical" evidence="5">
    <location>
        <begin position="100"/>
        <end position="124"/>
    </location>
</feature>
<feature type="transmembrane region" description="Helical" evidence="5">
    <location>
        <begin position="136"/>
        <end position="158"/>
    </location>
</feature>
<dbReference type="EMBL" id="JAPZBS010000001">
    <property type="protein sequence ID" value="KAJ5389200.1"/>
    <property type="molecule type" value="Genomic_DNA"/>
</dbReference>
<proteinExistence type="predicted"/>
<organism evidence="6 7">
    <name type="scientific">Penicillium cataractarum</name>
    <dbReference type="NCBI Taxonomy" id="2100454"/>
    <lineage>
        <taxon>Eukaryota</taxon>
        <taxon>Fungi</taxon>
        <taxon>Dikarya</taxon>
        <taxon>Ascomycota</taxon>
        <taxon>Pezizomycotina</taxon>
        <taxon>Eurotiomycetes</taxon>
        <taxon>Eurotiomycetidae</taxon>
        <taxon>Eurotiales</taxon>
        <taxon>Aspergillaceae</taxon>
        <taxon>Penicillium</taxon>
    </lineage>
</organism>
<keyword evidence="4 5" id="KW-0472">Membrane</keyword>
<dbReference type="AlphaFoldDB" id="A0A9W9VU29"/>
<dbReference type="GO" id="GO:0005351">
    <property type="term" value="F:carbohydrate:proton symporter activity"/>
    <property type="evidence" value="ECO:0007669"/>
    <property type="project" value="TreeGrafter"/>
</dbReference>
<dbReference type="PANTHER" id="PTHR48022">
    <property type="entry name" value="PLASTIDIC GLUCOSE TRANSPORTER 4"/>
    <property type="match status" value="1"/>
</dbReference>